<protein>
    <submittedName>
        <fullName evidence="2">Uncharacterized protein</fullName>
    </submittedName>
</protein>
<gene>
    <name evidence="2" type="ORF">WS72_27060</name>
</gene>
<sequence>MLRRSSSIFVAVRRPSSPFVAPGGASMRSIAGRRAEPTASSRTPLPRPPGRIGRIDRIDQIDRVGRAGRVDSNDTAMPAQPARDWRGRTRRKPPGERPDRMPDGHRAHRGPQGAGHRG</sequence>
<comment type="caution">
    <text evidence="2">The sequence shown here is derived from an EMBL/GenBank/DDBJ whole genome shotgun (WGS) entry which is preliminary data.</text>
</comment>
<evidence type="ECO:0000313" key="3">
    <source>
        <dbReference type="Proteomes" id="UP000070255"/>
    </source>
</evidence>
<proteinExistence type="predicted"/>
<keyword evidence="3" id="KW-1185">Reference proteome</keyword>
<dbReference type="Proteomes" id="UP000070255">
    <property type="component" value="Unassembled WGS sequence"/>
</dbReference>
<organism evidence="2 3">
    <name type="scientific">Burkholderia savannae</name>
    <dbReference type="NCBI Taxonomy" id="1637837"/>
    <lineage>
        <taxon>Bacteria</taxon>
        <taxon>Pseudomonadati</taxon>
        <taxon>Pseudomonadota</taxon>
        <taxon>Betaproteobacteria</taxon>
        <taxon>Burkholderiales</taxon>
        <taxon>Burkholderiaceae</taxon>
        <taxon>Burkholderia</taxon>
        <taxon>pseudomallei group</taxon>
    </lineage>
</organism>
<accession>A0ABR5T5K0</accession>
<feature type="compositionally biased region" description="Basic and acidic residues" evidence="1">
    <location>
        <begin position="83"/>
        <end position="105"/>
    </location>
</feature>
<reference evidence="2 3" key="1">
    <citation type="submission" date="2015-11" db="EMBL/GenBank/DDBJ databases">
        <authorList>
            <person name="Sahl J."/>
            <person name="Wagner D."/>
            <person name="Keim P."/>
        </authorList>
    </citation>
    <scope>NUCLEOTIDE SEQUENCE [LARGE SCALE GENOMIC DNA]</scope>
    <source>
        <strain evidence="2 3">BDU18</strain>
    </source>
</reference>
<evidence type="ECO:0000313" key="2">
    <source>
        <dbReference type="EMBL" id="KWZ38496.1"/>
    </source>
</evidence>
<name>A0ABR5T5K0_9BURK</name>
<evidence type="ECO:0000256" key="1">
    <source>
        <dbReference type="SAM" id="MobiDB-lite"/>
    </source>
</evidence>
<feature type="compositionally biased region" description="Basic and acidic residues" evidence="1">
    <location>
        <begin position="53"/>
        <end position="72"/>
    </location>
</feature>
<feature type="region of interest" description="Disordered" evidence="1">
    <location>
        <begin position="16"/>
        <end position="118"/>
    </location>
</feature>
<dbReference type="EMBL" id="LNJQ01000004">
    <property type="protein sequence ID" value="KWZ38496.1"/>
    <property type="molecule type" value="Genomic_DNA"/>
</dbReference>